<dbReference type="InterPro" id="IPR016039">
    <property type="entry name" value="Thiolase-like"/>
</dbReference>
<dbReference type="CDD" id="cd02142">
    <property type="entry name" value="McbC_SagB-like_oxidoreductase"/>
    <property type="match status" value="2"/>
</dbReference>
<organism evidence="16 17">
    <name type="scientific">Sulfidibacter corallicola</name>
    <dbReference type="NCBI Taxonomy" id="2818388"/>
    <lineage>
        <taxon>Bacteria</taxon>
        <taxon>Pseudomonadati</taxon>
        <taxon>Acidobacteriota</taxon>
        <taxon>Holophagae</taxon>
        <taxon>Acanthopleuribacterales</taxon>
        <taxon>Acanthopleuribacteraceae</taxon>
        <taxon>Sulfidibacter</taxon>
    </lineage>
</organism>
<evidence type="ECO:0000259" key="15">
    <source>
        <dbReference type="PROSITE" id="PS52019"/>
    </source>
</evidence>
<dbReference type="SMART" id="SM00826">
    <property type="entry name" value="PKS_DH"/>
    <property type="match status" value="1"/>
</dbReference>
<dbReference type="Pfam" id="PF13193">
    <property type="entry name" value="AMP-binding_C"/>
    <property type="match status" value="1"/>
</dbReference>
<gene>
    <name evidence="16" type="ORF">J3U87_13280</name>
</gene>
<dbReference type="InterPro" id="IPR029479">
    <property type="entry name" value="Nitroreductase"/>
</dbReference>
<dbReference type="SUPFAM" id="SSF56801">
    <property type="entry name" value="Acetyl-CoA synthetase-like"/>
    <property type="match status" value="1"/>
</dbReference>
<dbReference type="InterPro" id="IPR050091">
    <property type="entry name" value="PKS_NRPS_Biosynth_Enz"/>
</dbReference>
<evidence type="ECO:0000256" key="6">
    <source>
        <dbReference type="ARBA" id="ARBA00022553"/>
    </source>
</evidence>
<dbReference type="GO" id="GO:0071770">
    <property type="term" value="P:DIM/DIP cell wall layer assembly"/>
    <property type="evidence" value="ECO:0007669"/>
    <property type="project" value="TreeGrafter"/>
</dbReference>
<evidence type="ECO:0000256" key="10">
    <source>
        <dbReference type="ARBA" id="ARBA00054155"/>
    </source>
</evidence>
<evidence type="ECO:0000256" key="4">
    <source>
        <dbReference type="ARBA" id="ARBA00022450"/>
    </source>
</evidence>
<dbReference type="RefSeq" id="WP_237383523.1">
    <property type="nucleotide sequence ID" value="NZ_CP071793.1"/>
</dbReference>
<dbReference type="PROSITE" id="PS00606">
    <property type="entry name" value="KS3_1"/>
    <property type="match status" value="1"/>
</dbReference>
<feature type="domain" description="Carrier" evidence="13">
    <location>
        <begin position="3602"/>
        <end position="3679"/>
    </location>
</feature>
<dbReference type="SUPFAM" id="SSF51735">
    <property type="entry name" value="NAD(P)-binding Rossmann-fold domains"/>
    <property type="match status" value="4"/>
</dbReference>
<feature type="domain" description="PKS/mFAS DH" evidence="15">
    <location>
        <begin position="4323"/>
        <end position="4603"/>
    </location>
</feature>
<dbReference type="Pfam" id="PF00550">
    <property type="entry name" value="PP-binding"/>
    <property type="match status" value="6"/>
</dbReference>
<dbReference type="InterPro" id="IPR054514">
    <property type="entry name" value="RhiE-like_linker"/>
</dbReference>
<dbReference type="InterPro" id="IPR018201">
    <property type="entry name" value="Ketoacyl_synth_AS"/>
</dbReference>
<dbReference type="PROSITE" id="PS52004">
    <property type="entry name" value="KS3_2"/>
    <property type="match status" value="5"/>
</dbReference>
<dbReference type="InterPro" id="IPR025110">
    <property type="entry name" value="AMP-bd_C"/>
</dbReference>
<dbReference type="Pfam" id="PF00501">
    <property type="entry name" value="AMP-binding"/>
    <property type="match status" value="1"/>
</dbReference>
<dbReference type="InterPro" id="IPR010071">
    <property type="entry name" value="AA_adenyl_dom"/>
</dbReference>
<dbReference type="NCBIfam" id="TIGR01733">
    <property type="entry name" value="AA-adenyl-dom"/>
    <property type="match status" value="1"/>
</dbReference>
<keyword evidence="17" id="KW-1185">Reference proteome</keyword>
<evidence type="ECO:0000256" key="7">
    <source>
        <dbReference type="ARBA" id="ARBA00022679"/>
    </source>
</evidence>
<dbReference type="SUPFAM" id="SSF55469">
    <property type="entry name" value="FMN-dependent nitroreductase-like"/>
    <property type="match status" value="2"/>
</dbReference>
<dbReference type="InterPro" id="IPR036736">
    <property type="entry name" value="ACP-like_sf"/>
</dbReference>
<dbReference type="GO" id="GO:0006633">
    <property type="term" value="P:fatty acid biosynthetic process"/>
    <property type="evidence" value="ECO:0007669"/>
    <property type="project" value="InterPro"/>
</dbReference>
<feature type="compositionally biased region" description="Pro residues" evidence="12">
    <location>
        <begin position="6010"/>
        <end position="6020"/>
    </location>
</feature>
<feature type="domain" description="Ketosynthase family 3 (KS3)" evidence="14">
    <location>
        <begin position="1102"/>
        <end position="1516"/>
    </location>
</feature>
<dbReference type="Gene3D" id="1.10.1200.10">
    <property type="entry name" value="ACP-like"/>
    <property type="match status" value="6"/>
</dbReference>
<dbReference type="PROSITE" id="PS50075">
    <property type="entry name" value="CARRIER"/>
    <property type="match status" value="6"/>
</dbReference>
<dbReference type="InterPro" id="IPR049552">
    <property type="entry name" value="PKS_DH_N"/>
</dbReference>
<dbReference type="GO" id="GO:0004312">
    <property type="term" value="F:fatty acid synthase activity"/>
    <property type="evidence" value="ECO:0007669"/>
    <property type="project" value="TreeGrafter"/>
</dbReference>
<dbReference type="Gene3D" id="3.30.300.30">
    <property type="match status" value="1"/>
</dbReference>
<dbReference type="KEGG" id="scor:J3U87_13280"/>
<proteinExistence type="predicted"/>
<dbReference type="Pfam" id="PF22621">
    <property type="entry name" value="CurL-like_PKS_C"/>
    <property type="match status" value="3"/>
</dbReference>
<dbReference type="Pfam" id="PF21394">
    <property type="entry name" value="Beta-ketacyl_N"/>
    <property type="match status" value="1"/>
</dbReference>
<dbReference type="InterPro" id="IPR013968">
    <property type="entry name" value="PKS_KR"/>
</dbReference>
<keyword evidence="6" id="KW-0597">Phosphoprotein</keyword>
<feature type="region of interest" description="Disordered" evidence="12">
    <location>
        <begin position="5263"/>
        <end position="5283"/>
    </location>
</feature>
<reference evidence="16" key="1">
    <citation type="submission" date="2021-03" db="EMBL/GenBank/DDBJ databases">
        <title>Acanthopleuribacteraceae sp. M133.</title>
        <authorList>
            <person name="Wang G."/>
        </authorList>
    </citation>
    <scope>NUCLEOTIDE SEQUENCE</scope>
    <source>
        <strain evidence="16">M133</strain>
    </source>
</reference>
<dbReference type="GO" id="GO:0016491">
    <property type="term" value="F:oxidoreductase activity"/>
    <property type="evidence" value="ECO:0007669"/>
    <property type="project" value="InterPro"/>
</dbReference>
<keyword evidence="7" id="KW-0808">Transferase</keyword>
<dbReference type="FunFam" id="3.40.50.12780:FF:000012">
    <property type="entry name" value="Non-ribosomal peptide synthetase"/>
    <property type="match status" value="1"/>
</dbReference>
<dbReference type="CDD" id="cd17646">
    <property type="entry name" value="A_NRPS_AB3403-like"/>
    <property type="match status" value="1"/>
</dbReference>
<dbReference type="Gene3D" id="3.40.50.720">
    <property type="entry name" value="NAD(P)-binding Rossmann-like Domain"/>
    <property type="match status" value="3"/>
</dbReference>
<dbReference type="CDD" id="cd08953">
    <property type="entry name" value="KR_2_SDR_x"/>
    <property type="match status" value="2"/>
</dbReference>
<dbReference type="InterPro" id="IPR020841">
    <property type="entry name" value="PKS_Beta-ketoAc_synthase_dom"/>
</dbReference>
<dbReference type="CDD" id="cd00833">
    <property type="entry name" value="PKS"/>
    <property type="match status" value="5"/>
</dbReference>
<feature type="region of interest" description="Disordered" evidence="12">
    <location>
        <begin position="3689"/>
        <end position="3711"/>
    </location>
</feature>
<dbReference type="GO" id="GO:0005886">
    <property type="term" value="C:plasma membrane"/>
    <property type="evidence" value="ECO:0007669"/>
    <property type="project" value="TreeGrafter"/>
</dbReference>
<feature type="compositionally biased region" description="Basic and acidic residues" evidence="12">
    <location>
        <begin position="5994"/>
        <end position="6005"/>
    </location>
</feature>
<dbReference type="FunFam" id="3.40.50.980:FF:000001">
    <property type="entry name" value="Non-ribosomal peptide synthetase"/>
    <property type="match status" value="1"/>
</dbReference>
<dbReference type="InterPro" id="IPR000873">
    <property type="entry name" value="AMP-dep_synth/lig_dom"/>
</dbReference>
<feature type="compositionally biased region" description="Polar residues" evidence="12">
    <location>
        <begin position="3690"/>
        <end position="3700"/>
    </location>
</feature>
<feature type="domain" description="Carrier" evidence="13">
    <location>
        <begin position="6553"/>
        <end position="6628"/>
    </location>
</feature>
<feature type="domain" description="Carrier" evidence="13">
    <location>
        <begin position="527"/>
        <end position="602"/>
    </location>
</feature>
<feature type="region of interest" description="C-terminal hotdog fold" evidence="11">
    <location>
        <begin position="4458"/>
        <end position="4603"/>
    </location>
</feature>
<dbReference type="Pfam" id="PF14765">
    <property type="entry name" value="PS-DH"/>
    <property type="match status" value="2"/>
</dbReference>
<feature type="domain" description="Ketosynthase family 3 (KS3)" evidence="14">
    <location>
        <begin position="5400"/>
        <end position="5836"/>
    </location>
</feature>
<dbReference type="FunFam" id="3.40.47.10:FF:000019">
    <property type="entry name" value="Polyketide synthase type I"/>
    <property type="match status" value="4"/>
</dbReference>
<protein>
    <submittedName>
        <fullName evidence="16">Amino acid adenylation domain-containing protein</fullName>
    </submittedName>
</protein>
<dbReference type="SUPFAM" id="SSF53901">
    <property type="entry name" value="Thiolase-like"/>
    <property type="match status" value="5"/>
</dbReference>
<dbReference type="Proteomes" id="UP000663929">
    <property type="component" value="Chromosome"/>
</dbReference>
<dbReference type="PANTHER" id="PTHR43775:SF37">
    <property type="entry name" value="SI:DKEY-61P9.11"/>
    <property type="match status" value="1"/>
</dbReference>
<dbReference type="SMART" id="SM00822">
    <property type="entry name" value="PKS_KR"/>
    <property type="match status" value="3"/>
</dbReference>
<dbReference type="FunFam" id="2.30.38.10:FF:000001">
    <property type="entry name" value="Non-ribosomal peptide synthetase PvdI"/>
    <property type="match status" value="1"/>
</dbReference>
<dbReference type="Pfam" id="PF00881">
    <property type="entry name" value="Nitroreductase"/>
    <property type="match status" value="2"/>
</dbReference>
<dbReference type="SMART" id="SM01294">
    <property type="entry name" value="PKS_PP_betabranch"/>
    <property type="match status" value="2"/>
</dbReference>
<feature type="domain" description="Carrier" evidence="13">
    <location>
        <begin position="5282"/>
        <end position="5359"/>
    </location>
</feature>
<dbReference type="GO" id="GO:0005737">
    <property type="term" value="C:cytoplasm"/>
    <property type="evidence" value="ECO:0007669"/>
    <property type="project" value="UniProtKB-SubCell"/>
</dbReference>
<feature type="domain" description="Carrier" evidence="13">
    <location>
        <begin position="1686"/>
        <end position="1762"/>
    </location>
</feature>
<dbReference type="Gene3D" id="1.10.1240.100">
    <property type="match status" value="5"/>
</dbReference>
<sequence>MNKSTDHSLIEKTQVLTTLHHLVEERAARAPQDVALRFEGESLTFFELNRRANQVAHFLRGLGMGPDKIIGVVMERSFELTTALLGVLKSGGAWLPLDPDYPEQRMNFILDDAGSTAVLTQAKHEELLRSFDGTVLSLDREWHYVAEESDANPSPMAMPHHLAYVIYTSGSTGQPKGCMIPHQAICNRLIWMRDAYQITDQDRILQKTPYTFDVSVWELFLPLLAGACQIVAKPDGHRDAHYLVDLINAERATVCHFVPSMLRFFLGQAQAHTCRTLRHVFASGEALPYDLTRRWMETMPAKLHNLYGPTEAAVDVSFWECEMRTDRKIPIGRAIQNIELYILDDDLRPVPDGEAGELHIGGIGLARGYLNRPELTQKTFVAHPFSNDPEARLYKTGDKARFLEDGNIEYLGRFDTQIKLRGFRIELGEIEAVLRSHQAVKDAAVAVQSQDDPRLVAYLDAEDVTAGQIKQFVKDRLPEYMVPNQVAFLDELPVSRHGKLDRKALPWPIANAQKQQPNETPAAKPTATFENVLAHLLGDFTRLVMVNDLKGDDDLFDAGATSLTVVLMVERIQTHFGVTVPVDVIMDTPTVAAMAHYVADRLGSVPEEIPPQERQISEPQSTELDWIDLAPVHLRDSAFRRVSIPTGFSAQSIDADRFGRFLSLLKQGRLEAKPKYMYASAGGLNPIQTYLFVKEDGVKDLDAGIYYYHPIKHRLHLIRSQSEFTPSAFMACDRASFAQAGFAVFFIAQMDAVKPVYQATSPLLAVLEAGYMGQLLVSRQADFGLGLRPVTGVAFDRIAAQFDLESGHRFIHCLLAGTPEQRPSTEPIWNLADHLRASGSAFEGSFASFLDTTEEPLAFLTTEDKDRLIAEQRHIRTSFPQTTIVPLESETIDPKRYAARSCKRVYLDQPVPAAHVGKLLALLGSKTLDGQARHLYPSITGTHDLEIYMYIKAGGVEGLDPGLYRYDPSRHALHRITRELSTAIKLCYTPFNRQHAQQAKFYVFLVAPLARWQPVFDRESTYLALLEAGYIGQMLLDRQAEFKLGICPIGGLMFDKIRLDFKLEAGDELIHSFVCGGFEGELPDDWKPIEIPAEHSQKSASLEDLAIVGLSGRYPGGEDLDDFLGLLERGETGFSERVFDASFRRDAAADTPETTRHHGGFLDRIDGFDAQLFKMTPVEARSIDPQERLLLETVWACLENAGYTSAELNRLAGRVGVFTGSMWSEYQQHAANQGQAAVSFPSSMANRISHFFGFKGPSIAVNTSCSSAMTALHYACRSIKAGDCKAAIIGGVNLMSHPYHLGLLHAMDFLSDQKEPRPFGLHADGWVPGEGVGAIIVKSVRDAQRDGDTIHGVIKGTALGFSGQAGRYGAPSAQMQKESMLAAIENAGVSIDSISYVEAAVSGASVADALETNAIKEIFQNSANAPTPIGSVKANIGHLESASAMSQLTKVLFQLKRGQIFPTLNTQPLNPMLQPEDGGLRIVGELTTWPNSDGPRRALINAFGATGSAGHLVLEEYPEPEPTAVEGEALIPLSAATPSQLRTLAARLHDALKTPPPLADIAHTLQVGRVHMTERLAFVADSPHDLREKLACYLKSDDPIRDCFQGSVASGEAPQEAGTEQDWRTIAQKWVRGARYSWTRFIDQTQPRRRTPLPTYPFARDAFWVEAPDSRATAVPQPTREPRQEGLEDQVETWLVERFAKITELPVASIDAHATFDAVGINSYIILQLNRDLEQAFGKLPKTLLFEYQTIHDLVDFFVTRHGDRLEDLFGTTPEWRDTRVATEGSPIEAPARQTEIAIIGISGRYPNSNDLESLWQNLEGGVDCISEIPEDRWDYRAYYHPDQPRPGKMYTKWGGFIEGVDQFDPLFFKMSPLEAEALDPQERLFLETVWHTFEDANYNRAALQAAFAGSVGVFVGVMSSDYQLFSGKPQEDDGLIIGSSFGSIANRISYFFDFHGPSMAVDTLCSSSLTALHLAVESIVRNECRAAVVGGVNLSIHPNKYIIQSQLTMSSSDGRCRSFGEGGDGFIPGEGVGAVLIKPLDRAIQDRDHIYGVIKGTSINHDGKTHGYTVPNPNAQADMIKGAIEAAGVDPADISYIEAHGTGTSLGDPVEIAGLTKAFGAGTNQNQYCALGSIKSNIGHLEAAAGMAGLTKILLQMKHGLLAPSLHAANLNKNIDFEQSPFYVQQELREWKRPVREGGTAPRIAGLSSFGAGGANAHAVIEEYRPDTAEPETVPDKALYAIPLSAKDEARLREMADNLLAFLKKPHIGLRNLAYTLQVGREPMEERLGFAATSIEEVRTKLSAFLTAESDGTGLYRNRVKRSREAVRPDDQAQAIQSWVEGAVIDWAGLYEHDEPRRIALPVYPFARERYWLPQAKPKRPAPQVEEESFELMHFEETWREQPLPKGAAPDIGTLVCFLSDRENQRTLLDGLEKRNPSIQVAFVGTDAVSPDAPETYQRALESACEEFGAIDGILYLWALEDGLWVRDTAPIVSLIQAIEATKIKPKHLVLAGGFRDGLERCYAESWIGFTRSLRAALPETRARVILQPIGPDLNDWTEKLTDEIGTNRAESVLYQAGKRHCLKVQPTPPLPTGDPAPIDGTVLITGGAGGLGLLFAEHLFKTRSVDLILTGRSPLSQEKRARLQAMQTGECRVVYLQADVCDAAGMKDGVARLDLGPITGVIHAAGLEPSGHIFDKTHEHFQAGLAAKIDGTQILDEVLAREPLEFVCYFSSTAAVLGDWGACDYAMANRFQTAYADYRNGLRTKCERQGRTLVLNWPLWQSGGMGQDREQARAYLQSSGQRFLETREGLDSFDRFLQAEQTQLLVFAARKDRIDRLLAITEVSAPKPRASRPEMRGLTVAQSIRWDLVDLVSGLMKIDKAKIDVESDLTNYGFDSISLANFAQCLTNHYGFEVTPAVFFGRSTLAELTRYFLDEHGDAVRRFYRQDPVGAQTAPQPREKVAPQPEAVVQPIRSTTREQGEPIAIIGMSGRFPQARSVEDMWRILENGENAVQEIPAERFDWRAYFGDPTTDASKTNCKWTGNIPGVAEFDPSFFEISPREAERMDPRQRLLLQESWNALEDAGYGARHIAECKTGMFVGVEEGEYQRMAAQGDLTSFHTGILAARLAYFLNLKGPTMAINTACSSSLVAAHQACQSLRNGECDTALAAGVNLMLTPEVYIGMAQAGMLSDQGTCFAFDQRADGMVPGEAVAVVVLKRLSQALRDGDPIHAVIPASGVNYDGKTSGITAPSGVSQTELIQSVYTRYHIEPESIDYIVAHGTGTPLGDPVEINALEKAFEGVGQHANCALTSTKTNFGHTFAASGLVSLIGMVQALRHETIPASLHCDRESDYIDWKTSPFYVNKSKRSWPKQANAARTGAVSSFGMSGTNAHMVVRDIRLEPSHTDAQPCYLLAFSAKTESALLERVKRFSELLERDPQLDLAGAGYTLLEGRHHFRYRLAMVVLDAEDARYLLQQLDNKSPHLFRGVVSRGFDPQPALRDYGQRLIEDGPVLQADPRKYGESLRALSELFCQGYDFSWSHFLGDKPPRRIHLPTYPFSRERYWIDREEPEVEWLEEPAEPVVAPSVSGNGRRLELTGLSTAACLEWELKEHMSGILKTQREMLESDMEFTEFGFDSIRLSELGLALTNHFQVEINPSIFFGYPTLEKLVPHLLDVHGDALRAFFRENPSNRPANPNPKSIAVRKPNRRRVVPAGAPAQAEPIAVIGMSGRFPQSRNVDDMWHILASGHNAVTEIPSERFDWRRYFDPAGSPGKTNCKWMGSLPDVKAFDSLFFEISPKEAETMDPRQRLLLQEAWNALEDAGYGQDRLNTDQVGMFVGVEQDDYQALRGAQGGVTSSHNGVLAARLAYFMNLTGPNMAINTACSSGLVAAHQAWLSLRNHECDLALAAGVNLVLTPGMFVAMSQSGMLSPDGKCFAFDQRANGMVPGEAVAVLVFKRLSQAERDGDPIYAVIEGSGVNYDGKTNGITAPSGVSQVRLLKEVYARHKIDPGAIDYIVTHGTGTKLGDPIEINALAEVFKDCRKQSCALTSTKTNFGHTFAASGLVSLIGLVQALRHETIPASLHCERENDYIPWQDSPFYVNKTNQPWLAQEERFRRGAVSAFGISGTNAHMVVREYKDDRHTAGHQAPFYLLALSAQSEQSLQGKTKDMIALLQTSPPDLAEISHTLLTGRHHFLHRCAVVARDAASACYLLQRIGSGEKRSDLFHGKVPRGFAGQKVLSLFGRELLERSRSQLAEPDRYQESLFALADLYCQGYDLSWSLLFGEDPPRRVRLPGYPFVREQHWVSAKQPAMSPSQPWLHPLLHRNTSDFSKQRFCTTLTGRESFLTDHVVQGRKVLPGVISLEMARAALACSYGVPLEQTEIQLKNVVWREPLEVDEPRDVHIALTLEADPWVRFEIYTSTAEQPIVHAQGLARMGGGQAIPRLDLTVLKQETSRNPLDRDTFYQTYRAMGIDYGAAHQGVETLYRGTGQVLARLVLPSTVAQDAYVLHPSIMDAAFQTPIGLFANDDTQAAAWLPFALEQLDIRGPVSRDVWALVREDTAASGEGMKKLHIDLCDDDGAVLVRMEGFSSRIVRPAFKETRTTFTGREYFLRDHHGILPGVVYLEMARAAASASGQANVGLRNVVWREPIRVTDQPREAVVRVSTEESSCTVTTGATVHFQAKLDLDPEKDTPGCMAIRDIQERCASVKTKNEIEQLLKGTHGPAIQCIETLYHHGNEALARLEQPDDLDAGPYELNPCLMNGAVLASVVLALIQEPDAGLPMPFGLDELRIHGTCPQQGYAFVQTRPSTGEIKKFDIDLTDLEGNPVVSLIGFALKVAKPAANKLFATQVWQAETLPEIIRPAKTIEPIFVLVEPATWLERALRDEWPSARIETLEATGENRAQTIQTQFIQVFQLLQSCAASSEATGPLCILAPDENPAHAVFSGLLKTARSEQLKTTCKMIVHPWESGAARTLLDRLKADMASEDLEIRYTEAAVREVKRVQEIDLPIQGAPQFKQGGVIWITGGLGGLGKIFSRHYGTHCKVVVSGRSALTGPVREAFDDLRDEGVDLVYVQGDVGDPSQVAAMVDTIRKEHGPLSGIIHAAGVLRDGYISKTTSEDIITVLRPKIAGVLALDEATRDLDLDFLIWCSSLSGVIGNPGQAAYAGANAFLDAFAHQRNQWVSQGLRRGKTLSIGWPLWKDGGMRMDQAAEHMMERATGMTAMDTANGLETLNRALQGAYAHVLVAQGSLANIRSWFQPRQHPDPQPETSAPKASNQTEPLLRELIDQVAELQRISPKKIEPDAEWSVYGFDSIGLTELANSLNQTYGLDLMPTVFYEYATISALAQYLVNTWPDAVLKRRETPANQAPIPSQPMDLSAPLGRFTRKEPRRNDSEPIAIIGLHGRFPGASDLEAFWEHLASCDDLITTIPSDRWDWRAYYGDPLEEPGKTKVNSGGFIADVACFDPLFFGISPREAETMDPQFRLFLETVWATIEDAGYPAADLAGSKTGVFVGASSTDYKELWQEATGGAEGSTPAIYHFIIANRISYLLDLRGPSEAIDTACSSSLIAIHRAVESIRQGNCDMALAGGVNVIISPNLTLVSSMSGMLSEDGRCRTFDKRANGYGRGEGVGAILLKPLDKAVADGDRIYGLIRGSAENHGGRATSPTAPNPASQQDLLVSAYSGSGIDPRTVGYIEAHGTGTKLGDPIEINGLKGAFQQLYEKHGYPAPEAPHCAVGSLKSNIGHLEAAAGIAGVIKVLMMLKHRKIPGNVHLKDQNPYLNLEASPFYLSRETHDWPTLSDARQNPAPRRAGVSSFGIGGSNAHLVLEEFDAPSESLPQDTEGPVAILFSAKNEDRLKAMAANLLTHLAAHEPALHDVAYTLQVGREAMKTRLAFTAASLAEGVEKLGRFLEGGPASDLFYGQLERDPATQIDEAALIANQDLTRLLEHWVKGARIDWHQLYGERKPRRIELPTYPFAKQRYWAPEPETKPKAAEPKAAEPQAPKPKVPEPQAPPAQWLFMKEDWRSQPIPDDLDWVDRLTRYEDKSILVVYTDPQDQAALCALLERLTEVANLTKPLRIQSLSTDDLDPENLKQAPDVVLFLGPNLKTPNAERDDISAVFHLSQLLMKQVWGESIRIFYLYQTSPEEPRLDCQALSGFVKSAMMENELHTWKLIEHRVEDTATSHQLLLKEWLYDEPTPMVPQIDMEIRHCGSRRLVKGLTETALAEAGQPVFRTRGTYLLAGGMGYIGELLTRKLAQRYQATLVILSRRPPNEATRAKCRDLEALGARVYYHAVDIADRAALAETYADISQAVGAIHGVVNLTRAHEDCMIATKPWASFQRVIRSKVQGSQNLDELTRTEPLDFFIMFSSLGAYGVRGSSDYAYATAFQNAFAHHRDQWRRRGRRSGVTVAQSWGAWVEDRLFPETRKKIQSQGFRLIDMDIGFPVIESSLADPHAVIALMAVDDFEKVSRFMGLDTQPTDSLETRITAWERRGEPLSFEELTQFLDVDEIDGLDPSLVHRIYTLLNGPEIAKPAPPPEPKPVAPTDDLADIILNTLCDVLKLEEADEHESFQNYGLDSISATVMATRLEKRLNREISSQWLLDYPTVRELSAYLLNDEED</sequence>
<feature type="domain" description="Ketosynthase family 3 (KS3)" evidence="14">
    <location>
        <begin position="2982"/>
        <end position="3399"/>
    </location>
</feature>
<evidence type="ECO:0000256" key="9">
    <source>
        <dbReference type="ARBA" id="ARBA00023054"/>
    </source>
</evidence>
<comment type="function">
    <text evidence="10">Involved in production of the polyketide antibiotic thailandamide.</text>
</comment>
<dbReference type="Gene3D" id="3.10.129.110">
    <property type="entry name" value="Polyketide synthase dehydratase"/>
    <property type="match status" value="2"/>
</dbReference>
<dbReference type="InterPro" id="IPR049490">
    <property type="entry name" value="C883_1060-like_KR_N"/>
</dbReference>
<dbReference type="Pfam" id="PF00109">
    <property type="entry name" value="ketoacyl-synt"/>
    <property type="match status" value="5"/>
</dbReference>
<comment type="subcellular location">
    <subcellularLocation>
        <location evidence="2">Cytoplasm</location>
    </subcellularLocation>
</comment>
<dbReference type="InterPro" id="IPR057326">
    <property type="entry name" value="KR_dom"/>
</dbReference>
<dbReference type="InterPro" id="IPR045851">
    <property type="entry name" value="AMP-bd_C_sf"/>
</dbReference>
<keyword evidence="9" id="KW-0175">Coiled coil</keyword>
<dbReference type="InterPro" id="IPR020807">
    <property type="entry name" value="PKS_DH"/>
</dbReference>
<evidence type="ECO:0000256" key="1">
    <source>
        <dbReference type="ARBA" id="ARBA00001957"/>
    </source>
</evidence>
<feature type="active site" description="Proton acceptor; for dehydratase activity" evidence="11">
    <location>
        <position position="4352"/>
    </location>
</feature>
<dbReference type="SMART" id="SM00825">
    <property type="entry name" value="PKS_KS"/>
    <property type="match status" value="5"/>
</dbReference>
<evidence type="ECO:0000256" key="12">
    <source>
        <dbReference type="SAM" id="MobiDB-lite"/>
    </source>
</evidence>
<keyword evidence="8" id="KW-0677">Repeat</keyword>
<dbReference type="GO" id="GO:0031177">
    <property type="term" value="F:phosphopantetheine binding"/>
    <property type="evidence" value="ECO:0007669"/>
    <property type="project" value="InterPro"/>
</dbReference>
<dbReference type="Pfam" id="PF22336">
    <property type="entry name" value="RhiE-like_linker"/>
    <property type="match status" value="2"/>
</dbReference>
<dbReference type="InterPro" id="IPR020806">
    <property type="entry name" value="PKS_PP-bd"/>
</dbReference>
<dbReference type="SMART" id="SM00823">
    <property type="entry name" value="PKS_PP"/>
    <property type="match status" value="6"/>
</dbReference>
<dbReference type="FunFam" id="3.40.50.980:FF:000002">
    <property type="entry name" value="Enterobactin synthetase component F"/>
    <property type="match status" value="1"/>
</dbReference>
<dbReference type="SUPFAM" id="SSF47336">
    <property type="entry name" value="ACP-like"/>
    <property type="match status" value="6"/>
</dbReference>
<keyword evidence="5" id="KW-0963">Cytoplasm</keyword>
<dbReference type="Gene3D" id="2.30.38.10">
    <property type="entry name" value="Luciferase, Domain 3"/>
    <property type="match status" value="1"/>
</dbReference>
<dbReference type="PANTHER" id="PTHR43775">
    <property type="entry name" value="FATTY ACID SYNTHASE"/>
    <property type="match status" value="1"/>
</dbReference>
<evidence type="ECO:0000259" key="14">
    <source>
        <dbReference type="PROSITE" id="PS52004"/>
    </source>
</evidence>
<dbReference type="InterPro" id="IPR042104">
    <property type="entry name" value="PKS_dehydratase_sf"/>
</dbReference>
<keyword evidence="4" id="KW-0596">Phosphopantetheine</keyword>
<feature type="compositionally biased region" description="Polar residues" evidence="12">
    <location>
        <begin position="5273"/>
        <end position="5283"/>
    </location>
</feature>
<evidence type="ECO:0000313" key="16">
    <source>
        <dbReference type="EMBL" id="QTD53421.1"/>
    </source>
</evidence>
<dbReference type="InterPro" id="IPR049551">
    <property type="entry name" value="PKS_DH_C"/>
</dbReference>
<evidence type="ECO:0000256" key="5">
    <source>
        <dbReference type="ARBA" id="ARBA00022490"/>
    </source>
</evidence>
<feature type="region of interest" description="N-terminal hotdog fold" evidence="11">
    <location>
        <begin position="4323"/>
        <end position="4444"/>
    </location>
</feature>
<name>A0A8A4TW68_SULCO</name>
<feature type="domain" description="Carrier" evidence="13">
    <location>
        <begin position="2861"/>
        <end position="2938"/>
    </location>
</feature>
<comment type="pathway">
    <text evidence="3">Antibiotic biosynthesis.</text>
</comment>
<comment type="cofactor">
    <cofactor evidence="1">
        <name>pantetheine 4'-phosphate</name>
        <dbReference type="ChEBI" id="CHEBI:47942"/>
    </cofactor>
</comment>
<dbReference type="Pfam" id="PF21089">
    <property type="entry name" value="PKS_DH_N"/>
    <property type="match status" value="2"/>
</dbReference>
<dbReference type="InterPro" id="IPR036291">
    <property type="entry name" value="NAD(P)-bd_dom_sf"/>
</dbReference>
<dbReference type="InterPro" id="IPR049900">
    <property type="entry name" value="PKS_mFAS_DH"/>
</dbReference>
<evidence type="ECO:0000313" key="17">
    <source>
        <dbReference type="Proteomes" id="UP000663929"/>
    </source>
</evidence>
<evidence type="ECO:0000256" key="2">
    <source>
        <dbReference type="ARBA" id="ARBA00004496"/>
    </source>
</evidence>
<dbReference type="InterPro" id="IPR009081">
    <property type="entry name" value="PP-bd_ACP"/>
</dbReference>
<dbReference type="InterPro" id="IPR014030">
    <property type="entry name" value="Ketoacyl_synth_N"/>
</dbReference>
<dbReference type="Gene3D" id="3.40.50.980">
    <property type="match status" value="2"/>
</dbReference>
<dbReference type="InterPro" id="IPR000415">
    <property type="entry name" value="Nitroreductase-like"/>
</dbReference>
<feature type="region of interest" description="Disordered" evidence="12">
    <location>
        <begin position="2952"/>
        <end position="2977"/>
    </location>
</feature>
<dbReference type="EMBL" id="CP071793">
    <property type="protein sequence ID" value="QTD53421.1"/>
    <property type="molecule type" value="Genomic_DNA"/>
</dbReference>
<dbReference type="PROSITE" id="PS00455">
    <property type="entry name" value="AMP_BINDING"/>
    <property type="match status" value="1"/>
</dbReference>
<dbReference type="Gene3D" id="3.40.47.10">
    <property type="match status" value="5"/>
</dbReference>
<feature type="domain" description="Ketosynthase family 3 (KS3)" evidence="14">
    <location>
        <begin position="1794"/>
        <end position="2224"/>
    </location>
</feature>
<accession>A0A8A4TW68</accession>
<feature type="domain" description="Ketosynthase family 3 (KS3)" evidence="14">
    <location>
        <begin position="3722"/>
        <end position="4138"/>
    </location>
</feature>
<dbReference type="InterPro" id="IPR020845">
    <property type="entry name" value="AMP-binding_CS"/>
</dbReference>
<dbReference type="Gene3D" id="3.40.109.10">
    <property type="entry name" value="NADH Oxidase"/>
    <property type="match status" value="2"/>
</dbReference>
<feature type="region of interest" description="Disordered" evidence="12">
    <location>
        <begin position="5990"/>
        <end position="6020"/>
    </location>
</feature>
<dbReference type="InterPro" id="IPR014031">
    <property type="entry name" value="Ketoacyl_synth_C"/>
</dbReference>
<evidence type="ECO:0000256" key="3">
    <source>
        <dbReference type="ARBA" id="ARBA00004792"/>
    </source>
</evidence>
<dbReference type="GO" id="GO:0004315">
    <property type="term" value="F:3-oxoacyl-[acyl-carrier-protein] synthase activity"/>
    <property type="evidence" value="ECO:0007669"/>
    <property type="project" value="InterPro"/>
</dbReference>
<evidence type="ECO:0000259" key="13">
    <source>
        <dbReference type="PROSITE" id="PS50075"/>
    </source>
</evidence>
<dbReference type="Pfam" id="PF02801">
    <property type="entry name" value="Ketoacyl-synt_C"/>
    <property type="match status" value="5"/>
</dbReference>
<feature type="active site" description="Proton donor; for dehydratase activity" evidence="11">
    <location>
        <position position="4518"/>
    </location>
</feature>
<dbReference type="PROSITE" id="PS52019">
    <property type="entry name" value="PKS_MFAS_DH"/>
    <property type="match status" value="1"/>
</dbReference>
<evidence type="ECO:0000256" key="8">
    <source>
        <dbReference type="ARBA" id="ARBA00022737"/>
    </source>
</evidence>
<evidence type="ECO:0000256" key="11">
    <source>
        <dbReference type="PROSITE-ProRule" id="PRU01363"/>
    </source>
</evidence>
<dbReference type="Pfam" id="PF08659">
    <property type="entry name" value="KR"/>
    <property type="match status" value="3"/>
</dbReference>